<evidence type="ECO:0000256" key="1">
    <source>
        <dbReference type="SAM" id="MobiDB-lite"/>
    </source>
</evidence>
<evidence type="ECO:0000313" key="3">
    <source>
        <dbReference type="EMBL" id="MBY0759101.1"/>
    </source>
</evidence>
<evidence type="ECO:0000259" key="2">
    <source>
        <dbReference type="PROSITE" id="PS51782"/>
    </source>
</evidence>
<comment type="caution">
    <text evidence="3">The sequence shown here is derived from an EMBL/GenBank/DDBJ whole genome shotgun (WGS) entry which is preliminary data.</text>
</comment>
<protein>
    <submittedName>
        <fullName evidence="3">LysM peptidoglycan-binding domain-containing protein</fullName>
    </submittedName>
</protein>
<dbReference type="InterPro" id="IPR036779">
    <property type="entry name" value="LysM_dom_sf"/>
</dbReference>
<name>A0ABS7L7M5_9FIRM</name>
<feature type="compositionally biased region" description="Polar residues" evidence="1">
    <location>
        <begin position="1"/>
        <end position="11"/>
    </location>
</feature>
<keyword evidence="4" id="KW-1185">Reference proteome</keyword>
<dbReference type="PROSITE" id="PS51782">
    <property type="entry name" value="LYSM"/>
    <property type="match status" value="1"/>
</dbReference>
<gene>
    <name evidence="3" type="ORF">FLB61_08380</name>
</gene>
<reference evidence="3 4" key="1">
    <citation type="journal article" date="2020" name="New Microbes New Infect">
        <title>Sellimonas caecigallum sp. nov., description and genome sequence of a new member of the Sellimonas genus isolated from the cecum of feral chicken.</title>
        <authorList>
            <person name="Wongkuna S."/>
            <person name="Ghimire S."/>
            <person name="Antony L."/>
            <person name="Chankhamhaengdecha S."/>
            <person name="Janvilisri T."/>
            <person name="Scaria J."/>
        </authorList>
    </citation>
    <scope>NUCLEOTIDE SEQUENCE [LARGE SCALE GENOMIC DNA]</scope>
    <source>
        <strain evidence="3 4">SW451</strain>
    </source>
</reference>
<dbReference type="RefSeq" id="WP_087200537.1">
    <property type="nucleotide sequence ID" value="NZ_CP173660.1"/>
</dbReference>
<evidence type="ECO:0000313" key="4">
    <source>
        <dbReference type="Proteomes" id="UP000779049"/>
    </source>
</evidence>
<dbReference type="Gene3D" id="3.10.350.10">
    <property type="entry name" value="LysM domain"/>
    <property type="match status" value="1"/>
</dbReference>
<proteinExistence type="predicted"/>
<dbReference type="EMBL" id="VIRV01000010">
    <property type="protein sequence ID" value="MBY0759101.1"/>
    <property type="molecule type" value="Genomic_DNA"/>
</dbReference>
<accession>A0ABS7L7M5</accession>
<feature type="domain" description="LysM" evidence="2">
    <location>
        <begin position="72"/>
        <end position="123"/>
    </location>
</feature>
<dbReference type="InterPro" id="IPR018392">
    <property type="entry name" value="LysM"/>
</dbReference>
<feature type="region of interest" description="Disordered" evidence="1">
    <location>
        <begin position="1"/>
        <end position="22"/>
    </location>
</feature>
<dbReference type="Pfam" id="PF01476">
    <property type="entry name" value="LysM"/>
    <property type="match status" value="1"/>
</dbReference>
<dbReference type="SUPFAM" id="SSF54106">
    <property type="entry name" value="LysM domain"/>
    <property type="match status" value="1"/>
</dbReference>
<dbReference type="Proteomes" id="UP000779049">
    <property type="component" value="Unassembled WGS sequence"/>
</dbReference>
<sequence length="131" mass="14859">MKNSSRNQISMTRAERGNKKKISKKRQAAFRFRLLIGAVILFASISVLSAGTLLSNAKGNRAEDPVYFEYYKNIEVKDGDTLHGLAKEYNTSIEQSDDAYVKKLKKLNHMKSSGLIPGQSLIIMYYDTEYK</sequence>
<organism evidence="3 4">
    <name type="scientific">Sellimonas caecigallum</name>
    <dbReference type="NCBI Taxonomy" id="2592333"/>
    <lineage>
        <taxon>Bacteria</taxon>
        <taxon>Bacillati</taxon>
        <taxon>Bacillota</taxon>
        <taxon>Clostridia</taxon>
        <taxon>Lachnospirales</taxon>
        <taxon>Lachnospiraceae</taxon>
        <taxon>Sellimonas</taxon>
    </lineage>
</organism>
<dbReference type="SMART" id="SM00257">
    <property type="entry name" value="LysM"/>
    <property type="match status" value="1"/>
</dbReference>